<dbReference type="EMBL" id="JAFNEN010000411">
    <property type="protein sequence ID" value="KAG8183675.1"/>
    <property type="molecule type" value="Genomic_DNA"/>
</dbReference>
<comment type="caution">
    <text evidence="2">The sequence shown here is derived from an EMBL/GenBank/DDBJ whole genome shotgun (WGS) entry which is preliminary data.</text>
</comment>
<organism evidence="2 3">
    <name type="scientific">Oedothorax gibbosus</name>
    <dbReference type="NCBI Taxonomy" id="931172"/>
    <lineage>
        <taxon>Eukaryota</taxon>
        <taxon>Metazoa</taxon>
        <taxon>Ecdysozoa</taxon>
        <taxon>Arthropoda</taxon>
        <taxon>Chelicerata</taxon>
        <taxon>Arachnida</taxon>
        <taxon>Araneae</taxon>
        <taxon>Araneomorphae</taxon>
        <taxon>Entelegynae</taxon>
        <taxon>Araneoidea</taxon>
        <taxon>Linyphiidae</taxon>
        <taxon>Erigoninae</taxon>
        <taxon>Oedothorax</taxon>
    </lineage>
</organism>
<feature type="region of interest" description="Disordered" evidence="1">
    <location>
        <begin position="1"/>
        <end position="39"/>
    </location>
</feature>
<evidence type="ECO:0000256" key="1">
    <source>
        <dbReference type="SAM" id="MobiDB-lite"/>
    </source>
</evidence>
<accession>A0AAV6UGS3</accession>
<gene>
    <name evidence="2" type="ORF">JTE90_010146</name>
</gene>
<dbReference type="Proteomes" id="UP000827092">
    <property type="component" value="Unassembled WGS sequence"/>
</dbReference>
<reference evidence="2 3" key="1">
    <citation type="journal article" date="2022" name="Nat. Ecol. Evol.">
        <title>A masculinizing supergene underlies an exaggerated male reproductive morph in a spider.</title>
        <authorList>
            <person name="Hendrickx F."/>
            <person name="De Corte Z."/>
            <person name="Sonet G."/>
            <person name="Van Belleghem S.M."/>
            <person name="Kostlbacher S."/>
            <person name="Vangestel C."/>
        </authorList>
    </citation>
    <scope>NUCLEOTIDE SEQUENCE [LARGE SCALE GENOMIC DNA]</scope>
    <source>
        <strain evidence="2">W744_W776</strain>
    </source>
</reference>
<feature type="compositionally biased region" description="Polar residues" evidence="1">
    <location>
        <begin position="19"/>
        <end position="28"/>
    </location>
</feature>
<sequence length="88" mass="9510">MGQMTDSTPGAVPDEIVNKPQSLLPTGNKTRKASPPTNYPDVLWGSDKLNVSLNKAPSIFRLAAPDPEARDRSTWSEGDGKYKNIIGV</sequence>
<proteinExistence type="predicted"/>
<keyword evidence="3" id="KW-1185">Reference proteome</keyword>
<evidence type="ECO:0000313" key="3">
    <source>
        <dbReference type="Proteomes" id="UP000827092"/>
    </source>
</evidence>
<dbReference type="AlphaFoldDB" id="A0AAV6UGS3"/>
<evidence type="ECO:0000313" key="2">
    <source>
        <dbReference type="EMBL" id="KAG8183675.1"/>
    </source>
</evidence>
<protein>
    <submittedName>
        <fullName evidence="2">Uncharacterized protein</fullName>
    </submittedName>
</protein>
<name>A0AAV6UGS3_9ARAC</name>